<sequence>MSSDYTTIWTYDNTQGEHTLDAKFEEIITRFHSKNLTPDSFFKLVQNSIEELKNPKTFSVEKKNQINIFVSRMIYHIYKSNYQEIIDFFTKFDNTLYSNGIYTPFFNYYEEKAQDCEKFYNYIHTFPPNFQKNYFYSAIKKNSYNTSVSEEYKVKQYYLEELNKSCEQLYKYMIVKDYNVDWNDLSDLHPYILPFYFTPYVIKLADSITSKFNLETAETIDNSFKKNLDFFKTVNQLGTDKVGTYFYLMSVKRDVCEFKLELKIWNDNEIYKIEILRDVMIKIALKNSGKHAITCIQIVWNWICIVDDKEIPLINNFDKEVITIIEHLIRSNQVPFYSHIKLINSCKTPNKMNLLEKIHEKLLLNGNDDVINAYAYLATKINSLDFDVDSKKLIEKFFPMIFSTFSKLQFSIKLEGILASFCCALSEYNKYSTDFFLYLQKRTRENENFENLIKIIEKTACNSKILMNKIAFSNFLSSVNLVPEHYPINLINFSSDQYDYATTSIIDADINSCAAQTLFVLSQSFEFVNKLKIFGKAYRERKTLEKYDQNVIQELKDILFGLSSSLNLSTNIKNFAQKLNFQKSDILSNFEQIFKILPPEITSVFEWTFSKNGDDTETVNYLDFHGNSKSILENINLSIGKYQQKRPRTILVNIPEGIELAKFSLEDEFDIEIKMFKNNQERSNSKGYVINNIIQKENGEFVTFQRSNFGWIKFCGKTSKFLSDDELQKISLHPLFMTLIISDYFIAFSGFLFSLNEKSNNSLDAFVFKNSPEVKMAISIINENSEKFSDIPGTLKLEFWQNLFNSEKICNYEIKNRNAVAKILSRIDYRIICYSPFVEKYGNLLFSRPEFDNFDLQILHLSLFANDAANYRTEEIRTKLLKCKDIDPKLLSHFSLQKIYPEKMPFYQGLDEDLRILDESQIPYPVKTSEVFLKYLPYYISNYKKKTKEFHRSDYDNAKIIQRIKVLLNKHIIMESDLMKDEYSDFVNQFIYVVLADEPLSPLEAYLDKSPVSNNFMFSLFKADASKLKKFDIIIDEQYLKDVLQNGEHSIKYCVLNYLASYDSCVSQLLTDDAKKHIIENRNESKLLSNLLYSCF</sequence>
<organism evidence="1 2">
    <name type="scientific">Trichomonas vaginalis (strain ATCC PRA-98 / G3)</name>
    <dbReference type="NCBI Taxonomy" id="412133"/>
    <lineage>
        <taxon>Eukaryota</taxon>
        <taxon>Metamonada</taxon>
        <taxon>Parabasalia</taxon>
        <taxon>Trichomonadida</taxon>
        <taxon>Trichomonadidae</taxon>
        <taxon>Trichomonas</taxon>
    </lineage>
</organism>
<dbReference type="RefSeq" id="XP_001326117.1">
    <property type="nucleotide sequence ID" value="XM_001326082.1"/>
</dbReference>
<keyword evidence="2" id="KW-1185">Reference proteome</keyword>
<reference evidence="1" key="2">
    <citation type="journal article" date="2007" name="Science">
        <title>Draft genome sequence of the sexually transmitted pathogen Trichomonas vaginalis.</title>
        <authorList>
            <person name="Carlton J.M."/>
            <person name="Hirt R.P."/>
            <person name="Silva J.C."/>
            <person name="Delcher A.L."/>
            <person name="Schatz M."/>
            <person name="Zhao Q."/>
            <person name="Wortman J.R."/>
            <person name="Bidwell S.L."/>
            <person name="Alsmark U.C.M."/>
            <person name="Besteiro S."/>
            <person name="Sicheritz-Ponten T."/>
            <person name="Noel C.J."/>
            <person name="Dacks J.B."/>
            <person name="Foster P.G."/>
            <person name="Simillion C."/>
            <person name="Van de Peer Y."/>
            <person name="Miranda-Saavedra D."/>
            <person name="Barton G.J."/>
            <person name="Westrop G.D."/>
            <person name="Mueller S."/>
            <person name="Dessi D."/>
            <person name="Fiori P.L."/>
            <person name="Ren Q."/>
            <person name="Paulsen I."/>
            <person name="Zhang H."/>
            <person name="Bastida-Corcuera F.D."/>
            <person name="Simoes-Barbosa A."/>
            <person name="Brown M.T."/>
            <person name="Hayes R.D."/>
            <person name="Mukherjee M."/>
            <person name="Okumura C.Y."/>
            <person name="Schneider R."/>
            <person name="Smith A.J."/>
            <person name="Vanacova S."/>
            <person name="Villalvazo M."/>
            <person name="Haas B.J."/>
            <person name="Pertea M."/>
            <person name="Feldblyum T.V."/>
            <person name="Utterback T.R."/>
            <person name="Shu C.L."/>
            <person name="Osoegawa K."/>
            <person name="de Jong P.J."/>
            <person name="Hrdy I."/>
            <person name="Horvathova L."/>
            <person name="Zubacova Z."/>
            <person name="Dolezal P."/>
            <person name="Malik S.B."/>
            <person name="Logsdon J.M. Jr."/>
            <person name="Henze K."/>
            <person name="Gupta A."/>
            <person name="Wang C.C."/>
            <person name="Dunne R.L."/>
            <person name="Upcroft J.A."/>
            <person name="Upcroft P."/>
            <person name="White O."/>
            <person name="Salzberg S.L."/>
            <person name="Tang P."/>
            <person name="Chiu C.-H."/>
            <person name="Lee Y.-S."/>
            <person name="Embley T.M."/>
            <person name="Coombs G.H."/>
            <person name="Mottram J.C."/>
            <person name="Tachezy J."/>
            <person name="Fraser-Liggett C.M."/>
            <person name="Johnson P.J."/>
        </authorList>
    </citation>
    <scope>NUCLEOTIDE SEQUENCE [LARGE SCALE GENOMIC DNA]</scope>
    <source>
        <strain evidence="1">G3</strain>
    </source>
</reference>
<protein>
    <submittedName>
        <fullName evidence="1">Uncharacterized protein</fullName>
    </submittedName>
</protein>
<gene>
    <name evidence="1" type="ORF">TVAG_028470</name>
</gene>
<proteinExistence type="predicted"/>
<accession>A2E094</accession>
<dbReference type="VEuPathDB" id="TrichDB:TVAGG3_0556980"/>
<reference evidence="1" key="1">
    <citation type="submission" date="2006-10" db="EMBL/GenBank/DDBJ databases">
        <authorList>
            <person name="Amadeo P."/>
            <person name="Zhao Q."/>
            <person name="Wortman J."/>
            <person name="Fraser-Liggett C."/>
            <person name="Carlton J."/>
        </authorList>
    </citation>
    <scope>NUCLEOTIDE SEQUENCE</scope>
    <source>
        <strain evidence="1">G3</strain>
    </source>
</reference>
<dbReference type="Proteomes" id="UP000001542">
    <property type="component" value="Unassembled WGS sequence"/>
</dbReference>
<evidence type="ECO:0000313" key="2">
    <source>
        <dbReference type="Proteomes" id="UP000001542"/>
    </source>
</evidence>
<name>A2E094_TRIV3</name>
<dbReference type="EMBL" id="DS113278">
    <property type="protein sequence ID" value="EAY13894.1"/>
    <property type="molecule type" value="Genomic_DNA"/>
</dbReference>
<dbReference type="InParanoid" id="A2E094"/>
<dbReference type="AlphaFoldDB" id="A2E094"/>
<evidence type="ECO:0000313" key="1">
    <source>
        <dbReference type="EMBL" id="EAY13894.1"/>
    </source>
</evidence>
<dbReference type="VEuPathDB" id="TrichDB:TVAG_028470"/>
<dbReference type="KEGG" id="tva:4771867"/>